<dbReference type="Proteomes" id="UP000437131">
    <property type="component" value="Unassembled WGS sequence"/>
</dbReference>
<reference evidence="1 2" key="1">
    <citation type="submission" date="2019-11" db="EMBL/GenBank/DDBJ databases">
        <title>Isolation of a new High Light Tolerant Cyanobacteria.</title>
        <authorList>
            <person name="Dobson Z."/>
            <person name="Vaughn N."/>
            <person name="Vaughn M."/>
            <person name="Fromme P."/>
            <person name="Mazor Y."/>
        </authorList>
    </citation>
    <scope>NUCLEOTIDE SEQUENCE [LARGE SCALE GENOMIC DNA]</scope>
    <source>
        <strain evidence="1 2">0216</strain>
    </source>
</reference>
<dbReference type="Pfam" id="PF11344">
    <property type="entry name" value="DUF3146"/>
    <property type="match status" value="1"/>
</dbReference>
<organism evidence="1 2">
    <name type="scientific">Cyanobacterium aponinum 0216</name>
    <dbReference type="NCBI Taxonomy" id="2676140"/>
    <lineage>
        <taxon>Bacteria</taxon>
        <taxon>Bacillati</taxon>
        <taxon>Cyanobacteriota</taxon>
        <taxon>Cyanophyceae</taxon>
        <taxon>Oscillatoriophycideae</taxon>
        <taxon>Chroococcales</taxon>
        <taxon>Geminocystaceae</taxon>
        <taxon>Cyanobacterium</taxon>
    </lineage>
</organism>
<accession>A0A844GTY5</accession>
<name>A0A844GTY5_9CHRO</name>
<dbReference type="RefSeq" id="WP_015220757.1">
    <property type="nucleotide sequence ID" value="NZ_WMIA01000020.1"/>
</dbReference>
<dbReference type="AlphaFoldDB" id="A0A844GTY5"/>
<sequence>MALPETIVEVKITSQSWSKGEIKGEVNAGSYQWYFKWHFPAGKLSITPTLGRSLIKEPLCRFLESHDYQLEAGGDYQFCLRAKL</sequence>
<dbReference type="EMBL" id="WMIA01000020">
    <property type="protein sequence ID" value="MTF39957.1"/>
    <property type="molecule type" value="Genomic_DNA"/>
</dbReference>
<proteinExistence type="predicted"/>
<evidence type="ECO:0000313" key="1">
    <source>
        <dbReference type="EMBL" id="MTF39957.1"/>
    </source>
</evidence>
<gene>
    <name evidence="1" type="ORF">GGC33_13615</name>
</gene>
<comment type="caution">
    <text evidence="1">The sequence shown here is derived from an EMBL/GenBank/DDBJ whole genome shotgun (WGS) entry which is preliminary data.</text>
</comment>
<dbReference type="InterPro" id="IPR021492">
    <property type="entry name" value="DUF3146"/>
</dbReference>
<protein>
    <submittedName>
        <fullName evidence="1">DUF3146 family protein</fullName>
    </submittedName>
</protein>
<evidence type="ECO:0000313" key="2">
    <source>
        <dbReference type="Proteomes" id="UP000437131"/>
    </source>
</evidence>